<dbReference type="PROSITE" id="PS00616">
    <property type="entry name" value="HIS_ACID_PHOSPHAT_1"/>
    <property type="match status" value="1"/>
</dbReference>
<evidence type="ECO:0000256" key="2">
    <source>
        <dbReference type="ARBA" id="ARBA00005375"/>
    </source>
</evidence>
<organism evidence="9 10">
    <name type="scientific">Diabrotica virgifera virgifera</name>
    <name type="common">western corn rootworm</name>
    <dbReference type="NCBI Taxonomy" id="50390"/>
    <lineage>
        <taxon>Eukaryota</taxon>
        <taxon>Metazoa</taxon>
        <taxon>Ecdysozoa</taxon>
        <taxon>Arthropoda</taxon>
        <taxon>Hexapoda</taxon>
        <taxon>Insecta</taxon>
        <taxon>Pterygota</taxon>
        <taxon>Neoptera</taxon>
        <taxon>Endopterygota</taxon>
        <taxon>Coleoptera</taxon>
        <taxon>Polyphaga</taxon>
        <taxon>Cucujiformia</taxon>
        <taxon>Chrysomeloidea</taxon>
        <taxon>Chrysomelidae</taxon>
        <taxon>Galerucinae</taxon>
        <taxon>Diabroticina</taxon>
        <taxon>Diabroticites</taxon>
        <taxon>Diabrotica</taxon>
    </lineage>
</organism>
<dbReference type="PANTHER" id="PTHR11567:SF211">
    <property type="entry name" value="PROSTATIC ACID PHOSPHATASE"/>
    <property type="match status" value="1"/>
</dbReference>
<keyword evidence="7" id="KW-0325">Glycoprotein</keyword>
<reference evidence="9" key="1">
    <citation type="submission" date="2025-05" db="UniProtKB">
        <authorList>
            <consortium name="EnsemblMetazoa"/>
        </authorList>
    </citation>
    <scope>IDENTIFICATION</scope>
</reference>
<evidence type="ECO:0000256" key="5">
    <source>
        <dbReference type="ARBA" id="ARBA00022801"/>
    </source>
</evidence>
<dbReference type="EnsemblMetazoa" id="XM_050645091.1">
    <property type="protein sequence ID" value="XP_050501048.1"/>
    <property type="gene ID" value="LOC114342938"/>
</dbReference>
<dbReference type="InterPro" id="IPR033379">
    <property type="entry name" value="Acid_Pase_AS"/>
</dbReference>
<keyword evidence="6" id="KW-1015">Disulfide bond</keyword>
<keyword evidence="4" id="KW-0732">Signal</keyword>
<evidence type="ECO:0000256" key="6">
    <source>
        <dbReference type="ARBA" id="ARBA00023157"/>
    </source>
</evidence>
<evidence type="ECO:0000256" key="3">
    <source>
        <dbReference type="ARBA" id="ARBA00012646"/>
    </source>
</evidence>
<dbReference type="CDD" id="cd07061">
    <property type="entry name" value="HP_HAP_like"/>
    <property type="match status" value="1"/>
</dbReference>
<sequence length="392" mass="45337">MCKIISNVVFLTVFIFLNCGFYATNNNTNLVAVVQIFRHGQRTPTVFYPNDKYANPRYWKGVEKGELTNEGKKQQYDLGKFTRKRYQGWLSTRYDNKEFYAQTTDYDRTQMSALANIYGLFPAKNDQVWYPLTNWQPIPIHVADLKVLAPFPPTSCVGYYSAKANYLSSKESLALDAKYFYVYEYLNKKIAANITSYAQIHPVYDSLELEQQAGLKLPEWATMVFPQPLKYLTTLFFDASSHTRKLQRLTVGSLMYEIINYFDTKAVDPKSSPKFQMYSAHDYTLSALLNTLEAYNLPPYIEFASSVYIELRKDEGQHYVNIWFKNDPENMEKIIIKGCTFNCPLETVKVLLKDILVDVSTKETECNTIIPFVSEVAATVFEKMIKHYGKPK</sequence>
<dbReference type="EC" id="3.1.3.2" evidence="3"/>
<keyword evidence="10" id="KW-1185">Reference proteome</keyword>
<dbReference type="RefSeq" id="XP_050501048.1">
    <property type="nucleotide sequence ID" value="XM_050645091.1"/>
</dbReference>
<dbReference type="SUPFAM" id="SSF53254">
    <property type="entry name" value="Phosphoglycerate mutase-like"/>
    <property type="match status" value="1"/>
</dbReference>
<comment type="catalytic activity">
    <reaction evidence="1">
        <text>a phosphate monoester + H2O = an alcohol + phosphate</text>
        <dbReference type="Rhea" id="RHEA:15017"/>
        <dbReference type="ChEBI" id="CHEBI:15377"/>
        <dbReference type="ChEBI" id="CHEBI:30879"/>
        <dbReference type="ChEBI" id="CHEBI:43474"/>
        <dbReference type="ChEBI" id="CHEBI:67140"/>
        <dbReference type="EC" id="3.1.3.2"/>
    </reaction>
</comment>
<accession>A0ABM5JSX8</accession>
<evidence type="ECO:0000313" key="9">
    <source>
        <dbReference type="EnsemblMetazoa" id="XP_050501048.1"/>
    </source>
</evidence>
<dbReference type="Gene3D" id="3.40.50.1240">
    <property type="entry name" value="Phosphoglycerate mutase-like"/>
    <property type="match status" value="1"/>
</dbReference>
<comment type="similarity">
    <text evidence="2">Belongs to the histidine acid phosphatase family.</text>
</comment>
<evidence type="ECO:0000256" key="1">
    <source>
        <dbReference type="ARBA" id="ARBA00000032"/>
    </source>
</evidence>
<dbReference type="Proteomes" id="UP001652700">
    <property type="component" value="Unplaced"/>
</dbReference>
<dbReference type="InterPro" id="IPR029033">
    <property type="entry name" value="His_PPase_superfam"/>
</dbReference>
<feature type="transmembrane region" description="Helical" evidence="8">
    <location>
        <begin position="7"/>
        <end position="24"/>
    </location>
</feature>
<dbReference type="InterPro" id="IPR050645">
    <property type="entry name" value="Histidine_acid_phosphatase"/>
</dbReference>
<keyword evidence="8" id="KW-0472">Membrane</keyword>
<proteinExistence type="inferred from homology"/>
<name>A0ABM5JSX8_DIAVI</name>
<dbReference type="Pfam" id="PF00328">
    <property type="entry name" value="His_Phos_2"/>
    <property type="match status" value="1"/>
</dbReference>
<keyword evidence="8" id="KW-1133">Transmembrane helix</keyword>
<dbReference type="PANTHER" id="PTHR11567">
    <property type="entry name" value="ACID PHOSPHATASE-RELATED"/>
    <property type="match status" value="1"/>
</dbReference>
<evidence type="ECO:0000313" key="10">
    <source>
        <dbReference type="Proteomes" id="UP001652700"/>
    </source>
</evidence>
<keyword evidence="5" id="KW-0378">Hydrolase</keyword>
<keyword evidence="8" id="KW-0812">Transmembrane</keyword>
<dbReference type="InterPro" id="IPR000560">
    <property type="entry name" value="His_Pase_clade-2"/>
</dbReference>
<evidence type="ECO:0000256" key="4">
    <source>
        <dbReference type="ARBA" id="ARBA00022729"/>
    </source>
</evidence>
<protein>
    <recommendedName>
        <fullName evidence="3">acid phosphatase</fullName>
        <ecNumber evidence="3">3.1.3.2</ecNumber>
    </recommendedName>
</protein>
<evidence type="ECO:0000256" key="8">
    <source>
        <dbReference type="SAM" id="Phobius"/>
    </source>
</evidence>
<dbReference type="GeneID" id="114342938"/>
<evidence type="ECO:0000256" key="7">
    <source>
        <dbReference type="ARBA" id="ARBA00023180"/>
    </source>
</evidence>